<comment type="caution">
    <text evidence="10">The sequence shown here is derived from an EMBL/GenBank/DDBJ whole genome shotgun (WGS) entry which is preliminary data.</text>
</comment>
<feature type="binding site" evidence="8">
    <location>
        <position position="209"/>
    </location>
    <ligand>
        <name>substrate</name>
    </ligand>
</feature>
<evidence type="ECO:0000256" key="1">
    <source>
        <dbReference type="ARBA" id="ARBA00004680"/>
    </source>
</evidence>
<comment type="similarity">
    <text evidence="3 8 9">Belongs to the triosephosphate isomerase family.</text>
</comment>
<dbReference type="EMBL" id="PZKC01000006">
    <property type="protein sequence ID" value="PTD96514.1"/>
    <property type="molecule type" value="Genomic_DNA"/>
</dbReference>
<evidence type="ECO:0000256" key="6">
    <source>
        <dbReference type="ARBA" id="ARBA00023152"/>
    </source>
</evidence>
<keyword evidence="6 8" id="KW-0324">Glycolysis</keyword>
<dbReference type="Gene3D" id="3.20.20.70">
    <property type="entry name" value="Aldolase class I"/>
    <property type="match status" value="1"/>
</dbReference>
<comment type="catalytic activity">
    <reaction evidence="8 9">
        <text>D-glyceraldehyde 3-phosphate = dihydroxyacetone phosphate</text>
        <dbReference type="Rhea" id="RHEA:18585"/>
        <dbReference type="ChEBI" id="CHEBI:57642"/>
        <dbReference type="ChEBI" id="CHEBI:59776"/>
        <dbReference type="EC" id="5.3.1.1"/>
    </reaction>
</comment>
<reference evidence="10 11" key="1">
    <citation type="submission" date="2018-03" db="EMBL/GenBank/DDBJ databases">
        <authorList>
            <person name="Keele B.F."/>
        </authorList>
    </citation>
    <scope>NUCLEOTIDE SEQUENCE [LARGE SCALE GENOMIC DNA]</scope>
    <source>
        <strain evidence="10 11">D20</strain>
    </source>
</reference>
<dbReference type="Proteomes" id="UP000241193">
    <property type="component" value="Unassembled WGS sequence"/>
</dbReference>
<dbReference type="UniPathway" id="UPA00138"/>
<evidence type="ECO:0000256" key="3">
    <source>
        <dbReference type="ARBA" id="ARBA00007422"/>
    </source>
</evidence>
<dbReference type="RefSeq" id="WP_107493448.1">
    <property type="nucleotide sequence ID" value="NZ_PZKC01000006.1"/>
</dbReference>
<dbReference type="GO" id="GO:0005829">
    <property type="term" value="C:cytosol"/>
    <property type="evidence" value="ECO:0007669"/>
    <property type="project" value="TreeGrafter"/>
</dbReference>
<comment type="function">
    <text evidence="8">Involved in the gluconeogenesis. Catalyzes stereospecifically the conversion of dihydroxyacetone phosphate (DHAP) to D-glyceraldehyde-3-phosphate (G3P).</text>
</comment>
<dbReference type="EC" id="5.3.1.1" evidence="8 9"/>
<dbReference type="HAMAP" id="MF_00147_B">
    <property type="entry name" value="TIM_B"/>
    <property type="match status" value="1"/>
</dbReference>
<dbReference type="Pfam" id="PF00121">
    <property type="entry name" value="TIM"/>
    <property type="match status" value="1"/>
</dbReference>
<dbReference type="PANTHER" id="PTHR21139">
    <property type="entry name" value="TRIOSEPHOSPHATE ISOMERASE"/>
    <property type="match status" value="1"/>
</dbReference>
<comment type="pathway">
    <text evidence="2">Carbohydrate metabolism; erythritol degradation.</text>
</comment>
<comment type="subcellular location">
    <subcellularLocation>
        <location evidence="8 9">Cytoplasm</location>
    </subcellularLocation>
</comment>
<evidence type="ECO:0000256" key="9">
    <source>
        <dbReference type="RuleBase" id="RU363013"/>
    </source>
</evidence>
<dbReference type="InterPro" id="IPR020861">
    <property type="entry name" value="Triosephosphate_isomerase_AS"/>
</dbReference>
<dbReference type="PROSITE" id="PS00171">
    <property type="entry name" value="TIM_1"/>
    <property type="match status" value="1"/>
</dbReference>
<name>A0A2T4IFG4_9RHOO</name>
<dbReference type="GO" id="GO:0006096">
    <property type="term" value="P:glycolytic process"/>
    <property type="evidence" value="ECO:0007669"/>
    <property type="project" value="UniProtKB-UniRule"/>
</dbReference>
<dbReference type="AlphaFoldDB" id="A0A2T4IFG4"/>
<evidence type="ECO:0000313" key="10">
    <source>
        <dbReference type="EMBL" id="PTD96514.1"/>
    </source>
</evidence>
<evidence type="ECO:0000256" key="2">
    <source>
        <dbReference type="ARBA" id="ARBA00004939"/>
    </source>
</evidence>
<organism evidence="10 11">
    <name type="scientific">Pseudothauera lacus</name>
    <dbReference type="NCBI Taxonomy" id="2136175"/>
    <lineage>
        <taxon>Bacteria</taxon>
        <taxon>Pseudomonadati</taxon>
        <taxon>Pseudomonadota</taxon>
        <taxon>Betaproteobacteria</taxon>
        <taxon>Rhodocyclales</taxon>
        <taxon>Zoogloeaceae</taxon>
        <taxon>Pseudothauera</taxon>
    </lineage>
</organism>
<proteinExistence type="inferred from homology"/>
<accession>A0A2T4IFG4</accession>
<feature type="active site" description="Proton acceptor" evidence="8">
    <location>
        <position position="165"/>
    </location>
</feature>
<comment type="subunit">
    <text evidence="8 9">Homodimer.</text>
</comment>
<feature type="binding site" evidence="8">
    <location>
        <position position="171"/>
    </location>
    <ligand>
        <name>substrate</name>
    </ligand>
</feature>
<feature type="active site" description="Electrophile" evidence="8">
    <location>
        <position position="93"/>
    </location>
</feature>
<keyword evidence="11" id="KW-1185">Reference proteome</keyword>
<dbReference type="FunFam" id="3.20.20.70:FF:000016">
    <property type="entry name" value="Triosephosphate isomerase"/>
    <property type="match status" value="1"/>
</dbReference>
<reference evidence="10 11" key="2">
    <citation type="submission" date="2018-04" db="EMBL/GenBank/DDBJ databases">
        <title>Thauera lacus sp. nov., isolated from an saline lake in Inner Mongolia, China.</title>
        <authorList>
            <person name="Liang Q.-Y."/>
        </authorList>
    </citation>
    <scope>NUCLEOTIDE SEQUENCE [LARGE SCALE GENOMIC DNA]</scope>
    <source>
        <strain evidence="10 11">D20</strain>
    </source>
</reference>
<gene>
    <name evidence="8" type="primary">tpiA</name>
    <name evidence="10" type="ORF">C8261_09445</name>
</gene>
<evidence type="ECO:0000256" key="5">
    <source>
        <dbReference type="ARBA" id="ARBA00022490"/>
    </source>
</evidence>
<dbReference type="UniPathway" id="UPA00109">
    <property type="reaction ID" value="UER00189"/>
</dbReference>
<comment type="pathway">
    <text evidence="8 9">Carbohydrate biosynthesis; gluconeogenesis.</text>
</comment>
<dbReference type="OrthoDB" id="9809429at2"/>
<sequence>MASKLVAGNWKMNGALADNAALLRALAGAGDLAVACSVCVPYPYLAQAHDCLQGSAIMTGAQDVSEYVAGAYTGEVSAAMLAEFGCLHVIVGHSERRTLFAEDDRQVGRKAAAALGGGLIPIVCVGETLAQREAGETVEVIRRQLDAVAEVLGGEALGRVVLAYEPVWAIGSGRSASTEQVGEVHGAIRAWLRERCAQADAVSILYGGSVKPANAAELFAVADVDGGLIGGAALVAEDFLAICRAAAES</sequence>
<dbReference type="InterPro" id="IPR035990">
    <property type="entry name" value="TIM_sf"/>
</dbReference>
<dbReference type="GO" id="GO:0006094">
    <property type="term" value="P:gluconeogenesis"/>
    <property type="evidence" value="ECO:0007669"/>
    <property type="project" value="UniProtKB-UniRule"/>
</dbReference>
<dbReference type="PROSITE" id="PS51440">
    <property type="entry name" value="TIM_2"/>
    <property type="match status" value="1"/>
</dbReference>
<dbReference type="SUPFAM" id="SSF51351">
    <property type="entry name" value="Triosephosphate isomerase (TIM)"/>
    <property type="match status" value="1"/>
</dbReference>
<evidence type="ECO:0000256" key="4">
    <source>
        <dbReference type="ARBA" id="ARBA00022432"/>
    </source>
</evidence>
<dbReference type="CDD" id="cd00311">
    <property type="entry name" value="TIM"/>
    <property type="match status" value="1"/>
</dbReference>
<feature type="binding site" evidence="8">
    <location>
        <begin position="230"/>
        <end position="231"/>
    </location>
    <ligand>
        <name>substrate</name>
    </ligand>
</feature>
<dbReference type="GO" id="GO:0046166">
    <property type="term" value="P:glyceraldehyde-3-phosphate biosynthetic process"/>
    <property type="evidence" value="ECO:0007669"/>
    <property type="project" value="TreeGrafter"/>
</dbReference>
<evidence type="ECO:0000313" key="11">
    <source>
        <dbReference type="Proteomes" id="UP000241193"/>
    </source>
</evidence>
<keyword evidence="5 8" id="KW-0963">Cytoplasm</keyword>
<feature type="binding site" evidence="8">
    <location>
        <begin position="9"/>
        <end position="11"/>
    </location>
    <ligand>
        <name>substrate</name>
    </ligand>
</feature>
<comment type="pathway">
    <text evidence="1 8 9">Carbohydrate degradation; glycolysis; D-glyceraldehyde 3-phosphate from glycerone phosphate: step 1/1.</text>
</comment>
<keyword evidence="4 8" id="KW-0312">Gluconeogenesis</keyword>
<dbReference type="InterPro" id="IPR000652">
    <property type="entry name" value="Triosephosphate_isomerase"/>
</dbReference>
<dbReference type="GO" id="GO:0004807">
    <property type="term" value="F:triose-phosphate isomerase activity"/>
    <property type="evidence" value="ECO:0007669"/>
    <property type="project" value="UniProtKB-UniRule"/>
</dbReference>
<evidence type="ECO:0000256" key="8">
    <source>
        <dbReference type="HAMAP-Rule" id="MF_00147"/>
    </source>
</evidence>
<keyword evidence="7 8" id="KW-0413">Isomerase</keyword>
<dbReference type="InterPro" id="IPR022896">
    <property type="entry name" value="TrioseP_Isoase_bac/euk"/>
</dbReference>
<dbReference type="PANTHER" id="PTHR21139:SF42">
    <property type="entry name" value="TRIOSEPHOSPHATE ISOMERASE"/>
    <property type="match status" value="1"/>
</dbReference>
<dbReference type="NCBIfam" id="TIGR00419">
    <property type="entry name" value="tim"/>
    <property type="match status" value="1"/>
</dbReference>
<protein>
    <recommendedName>
        <fullName evidence="8 9">Triosephosphate isomerase</fullName>
        <shortName evidence="8">TIM</shortName>
        <shortName evidence="8">TPI</shortName>
        <ecNumber evidence="8 9">5.3.1.1</ecNumber>
    </recommendedName>
    <alternativeName>
        <fullName evidence="8">Triose-phosphate isomerase</fullName>
    </alternativeName>
</protein>
<dbReference type="InterPro" id="IPR013785">
    <property type="entry name" value="Aldolase_TIM"/>
</dbReference>
<dbReference type="GO" id="GO:0019563">
    <property type="term" value="P:glycerol catabolic process"/>
    <property type="evidence" value="ECO:0007669"/>
    <property type="project" value="TreeGrafter"/>
</dbReference>
<evidence type="ECO:0000256" key="7">
    <source>
        <dbReference type="ARBA" id="ARBA00023235"/>
    </source>
</evidence>